<keyword evidence="3" id="KW-1185">Reference proteome</keyword>
<protein>
    <submittedName>
        <fullName evidence="2">Uncharacterized protein</fullName>
    </submittedName>
</protein>
<dbReference type="AlphaFoldDB" id="A0A6G0TK11"/>
<sequence>MYTDSIAHHTKHLRQYESQDPAETGLMMKSTKLVTVLTSVIAIPIAEMYSSILIVVILAKVGVAAAATNITVPTIIVDTLADRSTPVFRKIVSLYSSTTLIPLSCCHATMAQDITTALMLPLLANSSPKPDFCFFESSTDFCNANDGLLRTLISSSSLIRAVSCGLPRNHRNDSMAFCSPPGRINSDCGESGIHTNMPKHRTGVASDTMTKVRYDVYGPTMYSSKNPTTKKNCIRTAVKMTPTAIPDNTRAKYSDTRLGIAPIMIHEIADSTMLNSIVCLRPKRSSRSPASIGPMAAPNVTSEPTQEDWSLVIFMPVSPLSSFTRVGEDHVSAQPAASAPMFTANAKHT</sequence>
<feature type="transmembrane region" description="Helical" evidence="1">
    <location>
        <begin position="33"/>
        <end position="59"/>
    </location>
</feature>
<keyword evidence="1" id="KW-1133">Transmembrane helix</keyword>
<keyword evidence="1" id="KW-0472">Membrane</keyword>
<accession>A0A6G0TK11</accession>
<dbReference type="Proteomes" id="UP000475862">
    <property type="component" value="Unassembled WGS sequence"/>
</dbReference>
<organism evidence="2 3">
    <name type="scientific">Aphis glycines</name>
    <name type="common">Soybean aphid</name>
    <dbReference type="NCBI Taxonomy" id="307491"/>
    <lineage>
        <taxon>Eukaryota</taxon>
        <taxon>Metazoa</taxon>
        <taxon>Ecdysozoa</taxon>
        <taxon>Arthropoda</taxon>
        <taxon>Hexapoda</taxon>
        <taxon>Insecta</taxon>
        <taxon>Pterygota</taxon>
        <taxon>Neoptera</taxon>
        <taxon>Paraneoptera</taxon>
        <taxon>Hemiptera</taxon>
        <taxon>Sternorrhyncha</taxon>
        <taxon>Aphidomorpha</taxon>
        <taxon>Aphidoidea</taxon>
        <taxon>Aphididae</taxon>
        <taxon>Aphidini</taxon>
        <taxon>Aphis</taxon>
        <taxon>Aphis</taxon>
    </lineage>
</organism>
<dbReference type="EMBL" id="VYZN01000028">
    <property type="protein sequence ID" value="KAE9534345.1"/>
    <property type="molecule type" value="Genomic_DNA"/>
</dbReference>
<feature type="non-terminal residue" evidence="2">
    <location>
        <position position="349"/>
    </location>
</feature>
<name>A0A6G0TK11_APHGL</name>
<gene>
    <name evidence="2" type="ORF">AGLY_008435</name>
</gene>
<proteinExistence type="predicted"/>
<keyword evidence="1" id="KW-0812">Transmembrane</keyword>
<evidence type="ECO:0000256" key="1">
    <source>
        <dbReference type="SAM" id="Phobius"/>
    </source>
</evidence>
<reference evidence="2 3" key="1">
    <citation type="submission" date="2019-08" db="EMBL/GenBank/DDBJ databases">
        <title>The genome of the soybean aphid Biotype 1, its phylome, world population structure and adaptation to the North American continent.</title>
        <authorList>
            <person name="Giordano R."/>
            <person name="Donthu R.K."/>
            <person name="Hernandez A.G."/>
            <person name="Wright C.L."/>
            <person name="Zimin A.V."/>
        </authorList>
    </citation>
    <scope>NUCLEOTIDE SEQUENCE [LARGE SCALE GENOMIC DNA]</scope>
    <source>
        <tissue evidence="2">Whole aphids</tissue>
    </source>
</reference>
<evidence type="ECO:0000313" key="2">
    <source>
        <dbReference type="EMBL" id="KAE9534345.1"/>
    </source>
</evidence>
<comment type="caution">
    <text evidence="2">The sequence shown here is derived from an EMBL/GenBank/DDBJ whole genome shotgun (WGS) entry which is preliminary data.</text>
</comment>
<evidence type="ECO:0000313" key="3">
    <source>
        <dbReference type="Proteomes" id="UP000475862"/>
    </source>
</evidence>